<feature type="signal peptide" evidence="6">
    <location>
        <begin position="1"/>
        <end position="17"/>
    </location>
</feature>
<accession>A0A0K8R5K7</accession>
<proteinExistence type="evidence at transcript level"/>
<evidence type="ECO:0000256" key="4">
    <source>
        <dbReference type="ARBA" id="ARBA00023180"/>
    </source>
</evidence>
<evidence type="ECO:0000313" key="7">
    <source>
        <dbReference type="EMBL" id="JAA65749.1"/>
    </source>
</evidence>
<protein>
    <submittedName>
        <fullName evidence="7">Putative ixostatin</fullName>
    </submittedName>
</protein>
<dbReference type="EMBL" id="GADI01008059">
    <property type="protein sequence ID" value="JAA65749.1"/>
    <property type="molecule type" value="mRNA"/>
</dbReference>
<feature type="chain" id="PRO_5005515848" evidence="6">
    <location>
        <begin position="18"/>
        <end position="128"/>
    </location>
</feature>
<dbReference type="GO" id="GO:0005576">
    <property type="term" value="C:extracellular region"/>
    <property type="evidence" value="ECO:0007669"/>
    <property type="project" value="UniProtKB-SubCell"/>
</dbReference>
<evidence type="ECO:0000256" key="3">
    <source>
        <dbReference type="ARBA" id="ARBA00022729"/>
    </source>
</evidence>
<keyword evidence="3 6" id="KW-0732">Signal</keyword>
<keyword evidence="2" id="KW-0964">Secreted</keyword>
<comment type="subcellular location">
    <subcellularLocation>
        <location evidence="1">Secreted</location>
    </subcellularLocation>
</comment>
<organism evidence="7">
    <name type="scientific">Ixodes ricinus</name>
    <name type="common">Common tick</name>
    <name type="synonym">Acarus ricinus</name>
    <dbReference type="NCBI Taxonomy" id="34613"/>
    <lineage>
        <taxon>Eukaryota</taxon>
        <taxon>Metazoa</taxon>
        <taxon>Ecdysozoa</taxon>
        <taxon>Arthropoda</taxon>
        <taxon>Chelicerata</taxon>
        <taxon>Arachnida</taxon>
        <taxon>Acari</taxon>
        <taxon>Parasitiformes</taxon>
        <taxon>Ixodida</taxon>
        <taxon>Ixodoidea</taxon>
        <taxon>Ixodidae</taxon>
        <taxon>Ixodinae</taxon>
        <taxon>Ixodes</taxon>
    </lineage>
</organism>
<name>A0A0K8R5K7_IXORI</name>
<evidence type="ECO:0000256" key="6">
    <source>
        <dbReference type="SAM" id="SignalP"/>
    </source>
</evidence>
<evidence type="ECO:0000256" key="2">
    <source>
        <dbReference type="ARBA" id="ARBA00022525"/>
    </source>
</evidence>
<dbReference type="Pfam" id="PF12115">
    <property type="entry name" value="Salp15"/>
    <property type="match status" value="1"/>
</dbReference>
<keyword evidence="4" id="KW-0325">Glycoprotein</keyword>
<dbReference type="InterPro" id="IPR021971">
    <property type="entry name" value="Salp15"/>
</dbReference>
<dbReference type="AlphaFoldDB" id="A0A0K8R5K7"/>
<comment type="similarity">
    <text evidence="5">Belongs to the salp15 family.</text>
</comment>
<evidence type="ECO:0000256" key="5">
    <source>
        <dbReference type="ARBA" id="ARBA00034321"/>
    </source>
</evidence>
<sequence length="128" mass="14199">MRQYFWILCIGIRLCICGEPAVSMYGYVDQTKNHMSPACKKALEDRMQQRCQPPGFYPGYGHPEDFKGCNFTCRLQSGPTKIEERVTLGNGIPCGPKGEKCKDGVCVGGRSPELQSCADLIPKSPYES</sequence>
<reference evidence="7" key="1">
    <citation type="submission" date="2012-12" db="EMBL/GenBank/DDBJ databases">
        <title>Identification and characterization of a phenylalanine ammonia-lyase gene family in Isatis indigotica Fort.</title>
        <authorList>
            <person name="Liu Q."/>
            <person name="Chen J."/>
            <person name="Zhou X."/>
            <person name="Di P."/>
            <person name="Xiao Y."/>
            <person name="Xuan H."/>
            <person name="Zhang L."/>
            <person name="Chen W."/>
        </authorList>
    </citation>
    <scope>NUCLEOTIDE SEQUENCE</scope>
    <source>
        <tissue evidence="7">Salivary gland</tissue>
    </source>
</reference>
<evidence type="ECO:0000256" key="1">
    <source>
        <dbReference type="ARBA" id="ARBA00004613"/>
    </source>
</evidence>